<proteinExistence type="predicted"/>
<dbReference type="OrthoDB" id="9767435at2"/>
<dbReference type="RefSeq" id="WP_133289932.1">
    <property type="nucleotide sequence ID" value="NZ_SMSJ01000023.1"/>
</dbReference>
<feature type="domain" description="Polysaccharide pyruvyl transferase" evidence="1">
    <location>
        <begin position="82"/>
        <end position="308"/>
    </location>
</feature>
<dbReference type="AlphaFoldDB" id="A0A4R5QEB8"/>
<evidence type="ECO:0000259" key="1">
    <source>
        <dbReference type="Pfam" id="PF04230"/>
    </source>
</evidence>
<name>A0A4R5QEB8_9PROT</name>
<organism evidence="2 3">
    <name type="scientific">Dankookia rubra</name>
    <dbReference type="NCBI Taxonomy" id="1442381"/>
    <lineage>
        <taxon>Bacteria</taxon>
        <taxon>Pseudomonadati</taxon>
        <taxon>Pseudomonadota</taxon>
        <taxon>Alphaproteobacteria</taxon>
        <taxon>Acetobacterales</taxon>
        <taxon>Roseomonadaceae</taxon>
        <taxon>Dankookia</taxon>
    </lineage>
</organism>
<gene>
    <name evidence="2" type="ORF">E2C06_17640</name>
</gene>
<evidence type="ECO:0000313" key="3">
    <source>
        <dbReference type="Proteomes" id="UP000295096"/>
    </source>
</evidence>
<dbReference type="Pfam" id="PF04230">
    <property type="entry name" value="PS_pyruv_trans"/>
    <property type="match status" value="1"/>
</dbReference>
<protein>
    <submittedName>
        <fullName evidence="2">Polysaccharide pyruvyl transferase family protein</fullName>
    </submittedName>
</protein>
<keyword evidence="3" id="KW-1185">Reference proteome</keyword>
<reference evidence="2 3" key="1">
    <citation type="journal article" date="2016" name="J. Microbiol.">
        <title>Dankookia rubra gen. nov., sp. nov., an alphaproteobacterium isolated from sediment of a shallow stream.</title>
        <authorList>
            <person name="Kim W.H."/>
            <person name="Kim D.H."/>
            <person name="Kang K."/>
            <person name="Ahn T.Y."/>
        </authorList>
    </citation>
    <scope>NUCLEOTIDE SEQUENCE [LARGE SCALE GENOMIC DNA]</scope>
    <source>
        <strain evidence="2 3">JCM30602</strain>
    </source>
</reference>
<dbReference type="GO" id="GO:0016740">
    <property type="term" value="F:transferase activity"/>
    <property type="evidence" value="ECO:0007669"/>
    <property type="project" value="UniProtKB-KW"/>
</dbReference>
<dbReference type="Proteomes" id="UP000295096">
    <property type="component" value="Unassembled WGS sequence"/>
</dbReference>
<sequence length="381" mass="41600">MRKAVIIDGNPFVHTYYAKDSRQLIAETGGNTGNLAFRFAVASHVRNHTHLGWGATVEQVRAAGDIVVLPLANQLGAHTDLGRQADKLQAVGLPVVGIGLGAQAKTMDTPVELGEGTRRWLELIAGSAPAAAPNIGVRGAYTKSQIERFSSVPAAVVTGCPSNFINLDFDVGKAVADGFRRRFDRIAVTAGISHIPHLAAIEQQLAQIVTDTGSAYIVQHDTEMVQLSRGEFAALGPAQFERNKAYVLPQATDDEFKAWCRRYAIGFYDIRAWMDSLRRFDFVTGTRFHGVMLALQAGVPAGCIAHDSRTYEMCTTMGVPVIHVSAIDRPLTRDNVRDYFSFDPDQYRATRGRLAKAYVAMLDAAELDVEPRLRKLESQGS</sequence>
<comment type="caution">
    <text evidence="2">The sequence shown here is derived from an EMBL/GenBank/DDBJ whole genome shotgun (WGS) entry which is preliminary data.</text>
</comment>
<evidence type="ECO:0000313" key="2">
    <source>
        <dbReference type="EMBL" id="TDH61326.1"/>
    </source>
</evidence>
<accession>A0A4R5QEB8</accession>
<dbReference type="EMBL" id="SMSJ01000023">
    <property type="protein sequence ID" value="TDH61326.1"/>
    <property type="molecule type" value="Genomic_DNA"/>
</dbReference>
<keyword evidence="2" id="KW-0808">Transferase</keyword>
<dbReference type="InterPro" id="IPR007345">
    <property type="entry name" value="Polysacch_pyruvyl_Trfase"/>
</dbReference>